<proteinExistence type="predicted"/>
<sequence length="281" mass="28569">MKFSNLLKGLAVSAVLITCASEAYAQLPLRTRSLQLIGSTSGTLTHEAAAATTSYTLTWPAAGVTAGNNGFLQSDPTGAMSWFLIPTGEQLVTVDANGAAGQVAYFTDNNSLTSSPRFQYDNATANMTLGDNAQNGTIILGDGASANTGTLNVTGPLTGARNYTLPDASGTIPVTTNIPSAGTAGYILVANADGTSTWTVNPLANVERGVFTPTAGAYTAAITVTGTPDLTNDVILVTSYDTAGGGQVLQVTGVAAGTITVSAAGPFIGTERISWIWIPIP</sequence>
<reference evidence="2 3" key="1">
    <citation type="submission" date="2016-09" db="EMBL/GenBank/DDBJ databases">
        <title>Genome-resolved meta-omics ties microbial dynamics to process performance in biotechnology for thiocyanate degradation.</title>
        <authorList>
            <person name="Kantor R.S."/>
            <person name="Huddy R.J."/>
            <person name="Iyer R."/>
            <person name="Thomas B.C."/>
            <person name="Brown C.T."/>
            <person name="Anantharaman K."/>
            <person name="Tringe S."/>
            <person name="Hettich R.L."/>
            <person name="Harrison S.T."/>
            <person name="Banfield J.F."/>
        </authorList>
    </citation>
    <scope>NUCLEOTIDE SEQUENCE [LARGE SCALE GENOMIC DNA]</scope>
    <source>
        <strain evidence="2">59-99</strain>
    </source>
</reference>
<keyword evidence="1" id="KW-0732">Signal</keyword>
<evidence type="ECO:0000313" key="2">
    <source>
        <dbReference type="EMBL" id="OJX56949.1"/>
    </source>
</evidence>
<organism evidence="2 3">
    <name type="scientific">Candidatus Kapaibacterium thiocyanatum</name>
    <dbReference type="NCBI Taxonomy" id="1895771"/>
    <lineage>
        <taxon>Bacteria</taxon>
        <taxon>Pseudomonadati</taxon>
        <taxon>Candidatus Kapaibacteriota</taxon>
        <taxon>Candidatus Kapaibacteriia</taxon>
        <taxon>Candidatus Kapaibacteriales</taxon>
        <taxon>Candidatus Kapaibacteriaceae</taxon>
        <taxon>Candidatus Kapaibacterium</taxon>
    </lineage>
</organism>
<evidence type="ECO:0000256" key="1">
    <source>
        <dbReference type="SAM" id="SignalP"/>
    </source>
</evidence>
<dbReference type="Proteomes" id="UP000184233">
    <property type="component" value="Unassembled WGS sequence"/>
</dbReference>
<dbReference type="STRING" id="1895771.BGO89_10535"/>
<name>A0A1M3KXJ6_9BACT</name>
<feature type="signal peptide" evidence="1">
    <location>
        <begin position="1"/>
        <end position="25"/>
    </location>
</feature>
<evidence type="ECO:0000313" key="3">
    <source>
        <dbReference type="Proteomes" id="UP000184233"/>
    </source>
</evidence>
<accession>A0A1M3KXJ6</accession>
<protein>
    <submittedName>
        <fullName evidence="2">Uncharacterized protein</fullName>
    </submittedName>
</protein>
<dbReference type="AlphaFoldDB" id="A0A1M3KXJ6"/>
<dbReference type="EMBL" id="MKVH01000024">
    <property type="protein sequence ID" value="OJX56949.1"/>
    <property type="molecule type" value="Genomic_DNA"/>
</dbReference>
<feature type="chain" id="PRO_5012838295" evidence="1">
    <location>
        <begin position="26"/>
        <end position="281"/>
    </location>
</feature>
<comment type="caution">
    <text evidence="2">The sequence shown here is derived from an EMBL/GenBank/DDBJ whole genome shotgun (WGS) entry which is preliminary data.</text>
</comment>
<gene>
    <name evidence="2" type="ORF">BGO89_10535</name>
</gene>